<gene>
    <name evidence="14" type="primary">GRC3_1</name>
    <name evidence="14" type="ORF">CU098_000045</name>
</gene>
<sequence length="748" mass="83708">MRPLGRNKVLRVVIEDPEMEEIKPPVSARSARITQQKEEVTQKEKPDNVKNTKSSKKQEDVPAHHTRSSDTKQETKEDRPPMSARAARLAAIASGSYIIEKETPRPKRARNNIVHTYEENTDESMDDSMDDSMEEENTNEDDTDEERSLEEGLDEKEAQEDEVDLVLEKSFSQFKSTNKNTCIFEQDGETYLFLGLKAGEDIVFMGQVYAAPLFGAVTIAGATLSSERVVPQQAPENDLSVYFYPVFCPRSHALLSIRSTPLDTPYVAPHSSPLDIDESLLEAVYEEMDITDLQTILVLKELKGGMEGVCRVTGRYQNIISFKPEKEIQTAAPKIHLLPGFQPVLEQTPSVRAFHAPKDWHEQTTLEQPKVVSLVCGAKNQGKSSFSKYLINRLLNQYKTVAYLETDLGQTEFTPSGLVSLHYLQQPVFGPSFTHQQLEPVRSFFVGATTPRSNPDYYSACVQELFRHYQHDQTGNSEWIPLVINTQGWISGAGYEILLEHIQLTSPTDLFVMRHPTLKFKNMPANFEQDVLGVSERVVMHSVLSYSNAESLAAAFDAASIRDLTTASYFHQTEMGSEGCLMPRWDYTKHLVERVPWVVDWRANLNAIWVTYEEVKKEELFYALNGSVVGVLGDVVDYKIQKGPHRTVESEGFTPPTYLNTSDGSPQPEKTTCHGLAIVRAIDPSKHALLLLTPLPVETLENASAIVKGEIQLPTWALLDHVGDSNGVAKIGWENVPYVDSNGGEGVG</sequence>
<comment type="caution">
    <text evidence="14">The sequence shown here is derived from an EMBL/GenBank/DDBJ whole genome shotgun (WGS) entry which is preliminary data.</text>
</comment>
<dbReference type="Gene3D" id="3.40.50.300">
    <property type="entry name" value="P-loop containing nucleotide triphosphate hydrolases"/>
    <property type="match status" value="1"/>
</dbReference>
<dbReference type="GO" id="GO:0005524">
    <property type="term" value="F:ATP binding"/>
    <property type="evidence" value="ECO:0007669"/>
    <property type="project" value="UniProtKB-KW"/>
</dbReference>
<evidence type="ECO:0000259" key="13">
    <source>
        <dbReference type="Pfam" id="PF25467"/>
    </source>
</evidence>
<dbReference type="InterPro" id="IPR045116">
    <property type="entry name" value="Clp1/Grc3"/>
</dbReference>
<feature type="compositionally biased region" description="Basic and acidic residues" evidence="11">
    <location>
        <begin position="35"/>
        <end position="80"/>
    </location>
</feature>
<evidence type="ECO:0000313" key="15">
    <source>
        <dbReference type="Proteomes" id="UP000253551"/>
    </source>
</evidence>
<feature type="region of interest" description="Disordered" evidence="11">
    <location>
        <begin position="22"/>
        <end position="161"/>
    </location>
</feature>
<dbReference type="PANTHER" id="PTHR12755">
    <property type="entry name" value="CLEAVAGE/POLYADENYLATION FACTOR IA SUBUNIT CLP1P"/>
    <property type="match status" value="1"/>
</dbReference>
<keyword evidence="9" id="KW-0067">ATP-binding</keyword>
<dbReference type="InterPro" id="IPR057570">
    <property type="entry name" value="NOL9_C"/>
</dbReference>
<keyword evidence="10" id="KW-0539">Nucleus</keyword>
<comment type="subcellular location">
    <subcellularLocation>
        <location evidence="1">Nucleus</location>
        <location evidence="1">Nucleolus</location>
    </subcellularLocation>
</comment>
<dbReference type="Pfam" id="PF25467">
    <property type="entry name" value="NOL9_C"/>
    <property type="match status" value="1"/>
</dbReference>
<dbReference type="PANTHER" id="PTHR12755:SF3">
    <property type="entry name" value="POLYNUCLEOTIDE 5'-HYDROXYL-KINASE NOL9"/>
    <property type="match status" value="1"/>
</dbReference>
<keyword evidence="15" id="KW-1185">Reference proteome</keyword>
<evidence type="ECO:0000256" key="10">
    <source>
        <dbReference type="ARBA" id="ARBA00023242"/>
    </source>
</evidence>
<keyword evidence="5" id="KW-0698">rRNA processing</keyword>
<reference evidence="14 15" key="1">
    <citation type="journal article" date="2018" name="G3 (Bethesda)">
        <title>Phylogenetic and Phylogenomic Definition of Rhizopus Species.</title>
        <authorList>
            <person name="Gryganskyi A.P."/>
            <person name="Golan J."/>
            <person name="Dolatabadi S."/>
            <person name="Mondo S."/>
            <person name="Robb S."/>
            <person name="Idnurm A."/>
            <person name="Muszewska A."/>
            <person name="Steczkiewicz K."/>
            <person name="Masonjones S."/>
            <person name="Liao H.L."/>
            <person name="Gajdeczka M.T."/>
            <person name="Anike F."/>
            <person name="Vuek A."/>
            <person name="Anishchenko I.M."/>
            <person name="Voigt K."/>
            <person name="de Hoog G.S."/>
            <person name="Smith M.E."/>
            <person name="Heitman J."/>
            <person name="Vilgalys R."/>
            <person name="Stajich J.E."/>
        </authorList>
    </citation>
    <scope>NUCLEOTIDE SEQUENCE [LARGE SCALE GENOMIC DNA]</scope>
    <source>
        <strain evidence="14 15">LSU 92-RS-03</strain>
    </source>
</reference>
<evidence type="ECO:0000259" key="12">
    <source>
        <dbReference type="Pfam" id="PF16575"/>
    </source>
</evidence>
<evidence type="ECO:0000256" key="7">
    <source>
        <dbReference type="ARBA" id="ARBA00022741"/>
    </source>
</evidence>
<feature type="compositionally biased region" description="Low complexity" evidence="11">
    <location>
        <begin position="84"/>
        <end position="93"/>
    </location>
</feature>
<dbReference type="InterPro" id="IPR032319">
    <property type="entry name" value="CLP1_P"/>
</dbReference>
<feature type="non-terminal residue" evidence="14">
    <location>
        <position position="748"/>
    </location>
</feature>
<dbReference type="InterPro" id="IPR027417">
    <property type="entry name" value="P-loop_NTPase"/>
</dbReference>
<evidence type="ECO:0000256" key="11">
    <source>
        <dbReference type="SAM" id="MobiDB-lite"/>
    </source>
</evidence>
<evidence type="ECO:0000256" key="4">
    <source>
        <dbReference type="ARBA" id="ARBA00019824"/>
    </source>
</evidence>
<dbReference type="EMBL" id="PJQM01004530">
    <property type="protein sequence ID" value="RCH84141.1"/>
    <property type="molecule type" value="Genomic_DNA"/>
</dbReference>
<evidence type="ECO:0000256" key="5">
    <source>
        <dbReference type="ARBA" id="ARBA00022552"/>
    </source>
</evidence>
<evidence type="ECO:0000256" key="9">
    <source>
        <dbReference type="ARBA" id="ARBA00022840"/>
    </source>
</evidence>
<protein>
    <recommendedName>
        <fullName evidence="4">Polynucleotide 5'-hydroxyl-kinase GRC3</fullName>
    </recommendedName>
    <alternativeName>
        <fullName evidence="3">Polynucleotide 5'-hydroxyl-kinase grc3</fullName>
    </alternativeName>
</protein>
<dbReference type="STRING" id="4846.A0A367J337"/>
<name>A0A367J337_RHIST</name>
<evidence type="ECO:0000256" key="3">
    <source>
        <dbReference type="ARBA" id="ARBA00018706"/>
    </source>
</evidence>
<feature type="region of interest" description="Disordered" evidence="11">
    <location>
        <begin position="646"/>
        <end position="667"/>
    </location>
</feature>
<dbReference type="Proteomes" id="UP000253551">
    <property type="component" value="Unassembled WGS sequence"/>
</dbReference>
<dbReference type="Pfam" id="PF16575">
    <property type="entry name" value="CLP1_P"/>
    <property type="match status" value="1"/>
</dbReference>
<evidence type="ECO:0000256" key="1">
    <source>
        <dbReference type="ARBA" id="ARBA00004604"/>
    </source>
</evidence>
<comment type="similarity">
    <text evidence="2">Belongs to the Clp1 family. NOL9/GRC3 subfamily.</text>
</comment>
<evidence type="ECO:0000256" key="2">
    <source>
        <dbReference type="ARBA" id="ARBA00011003"/>
    </source>
</evidence>
<dbReference type="GO" id="GO:0051731">
    <property type="term" value="F:polynucleotide 5'-hydroxyl-kinase activity"/>
    <property type="evidence" value="ECO:0007669"/>
    <property type="project" value="InterPro"/>
</dbReference>
<dbReference type="GO" id="GO:0005730">
    <property type="term" value="C:nucleolus"/>
    <property type="evidence" value="ECO:0007669"/>
    <property type="project" value="UniProtKB-SubCell"/>
</dbReference>
<dbReference type="GO" id="GO:0000448">
    <property type="term" value="P:cleavage in ITS2 between 5.8S rRNA and LSU-rRNA of tricistronic rRNA transcript (SSU-rRNA, 5.8S rRNA, LSU-rRNA)"/>
    <property type="evidence" value="ECO:0007669"/>
    <property type="project" value="TreeGrafter"/>
</dbReference>
<organism evidence="14 15">
    <name type="scientific">Rhizopus stolonifer</name>
    <name type="common">Rhizopus nigricans</name>
    <dbReference type="NCBI Taxonomy" id="4846"/>
    <lineage>
        <taxon>Eukaryota</taxon>
        <taxon>Fungi</taxon>
        <taxon>Fungi incertae sedis</taxon>
        <taxon>Mucoromycota</taxon>
        <taxon>Mucoromycotina</taxon>
        <taxon>Mucoromycetes</taxon>
        <taxon>Mucorales</taxon>
        <taxon>Mucorineae</taxon>
        <taxon>Rhizopodaceae</taxon>
        <taxon>Rhizopus</taxon>
    </lineage>
</organism>
<feature type="compositionally biased region" description="Polar residues" evidence="11">
    <location>
        <begin position="657"/>
        <end position="667"/>
    </location>
</feature>
<feature type="domain" description="Clp1 P-loop" evidence="12">
    <location>
        <begin position="377"/>
        <end position="572"/>
    </location>
</feature>
<keyword evidence="6" id="KW-0808">Transferase</keyword>
<proteinExistence type="inferred from homology"/>
<keyword evidence="8 14" id="KW-0418">Kinase</keyword>
<feature type="compositionally biased region" description="Acidic residues" evidence="11">
    <location>
        <begin position="119"/>
        <end position="161"/>
    </location>
</feature>
<keyword evidence="7" id="KW-0547">Nucleotide-binding</keyword>
<dbReference type="OrthoDB" id="2405412at2759"/>
<dbReference type="AlphaFoldDB" id="A0A367J337"/>
<feature type="domain" description="NOL9 C-terminal" evidence="13">
    <location>
        <begin position="669"/>
        <end position="714"/>
    </location>
</feature>
<evidence type="ECO:0000256" key="8">
    <source>
        <dbReference type="ARBA" id="ARBA00022777"/>
    </source>
</evidence>
<evidence type="ECO:0000313" key="14">
    <source>
        <dbReference type="EMBL" id="RCH84141.1"/>
    </source>
</evidence>
<evidence type="ECO:0000256" key="6">
    <source>
        <dbReference type="ARBA" id="ARBA00022679"/>
    </source>
</evidence>
<accession>A0A367J337</accession>